<evidence type="ECO:0000313" key="1">
    <source>
        <dbReference type="EMBL" id="BBX83934.1"/>
    </source>
</evidence>
<evidence type="ECO:0000313" key="2">
    <source>
        <dbReference type="Proteomes" id="UP000465609"/>
    </source>
</evidence>
<sequence length="112" mass="11572">MEPNGAGGRLIHMTRNLTVDPSALHALATHYRGHSTELATHAATLTALTQQFDVFGPVGATFAAALARATYHQAQMAHRLSAHLDIGSATALGTAAGFTDADHSAGGRIGAW</sequence>
<proteinExistence type="predicted"/>
<name>A0ABM7IB58_9MYCO</name>
<reference evidence="1 2" key="1">
    <citation type="journal article" date="2019" name="Emerg. Microbes Infect.">
        <title>Comprehensive subspecies identification of 175 nontuberculous mycobacteria species based on 7547 genomic profiles.</title>
        <authorList>
            <person name="Matsumoto Y."/>
            <person name="Kinjo T."/>
            <person name="Motooka D."/>
            <person name="Nabeya D."/>
            <person name="Jung N."/>
            <person name="Uechi K."/>
            <person name="Horii T."/>
            <person name="Iida T."/>
            <person name="Fujita J."/>
            <person name="Nakamura S."/>
        </authorList>
    </citation>
    <scope>NUCLEOTIDE SEQUENCE [LARGE SCALE GENOMIC DNA]</scope>
    <source>
        <strain evidence="1 2">JCM 15296</strain>
    </source>
</reference>
<gene>
    <name evidence="1" type="ORF">MAUB_18070</name>
</gene>
<dbReference type="EMBL" id="AP022577">
    <property type="protein sequence ID" value="BBX83934.1"/>
    <property type="molecule type" value="Genomic_DNA"/>
</dbReference>
<keyword evidence="2" id="KW-1185">Reference proteome</keyword>
<organism evidence="1 2">
    <name type="scientific">Mycolicibacterium aubagnense</name>
    <dbReference type="NCBI Taxonomy" id="319707"/>
    <lineage>
        <taxon>Bacteria</taxon>
        <taxon>Bacillati</taxon>
        <taxon>Actinomycetota</taxon>
        <taxon>Actinomycetes</taxon>
        <taxon>Mycobacteriales</taxon>
        <taxon>Mycobacteriaceae</taxon>
        <taxon>Mycolicibacterium</taxon>
    </lineage>
</organism>
<dbReference type="Pfam" id="PF10824">
    <property type="entry name" value="T7SS_ESX_EspC"/>
    <property type="match status" value="1"/>
</dbReference>
<accession>A0ABM7IB58</accession>
<protein>
    <recommendedName>
        <fullName evidence="3">ESX-1 secretion-associated protein</fullName>
    </recommendedName>
</protein>
<evidence type="ECO:0008006" key="3">
    <source>
        <dbReference type="Google" id="ProtNLM"/>
    </source>
</evidence>
<dbReference type="Proteomes" id="UP000465609">
    <property type="component" value="Chromosome"/>
</dbReference>
<dbReference type="InterPro" id="IPR022536">
    <property type="entry name" value="EspC"/>
</dbReference>